<dbReference type="GO" id="GO:0003676">
    <property type="term" value="F:nucleic acid binding"/>
    <property type="evidence" value="ECO:0007669"/>
    <property type="project" value="InterPro"/>
</dbReference>
<keyword evidence="2" id="KW-0378">Hydrolase</keyword>
<dbReference type="Gene3D" id="3.30.70.2330">
    <property type="match status" value="1"/>
</dbReference>
<dbReference type="AlphaFoldDB" id="A0A554WW67"/>
<dbReference type="GO" id="GO:0016818">
    <property type="term" value="F:hydrolase activity, acting on acid anhydrides, in phosphorus-containing anhydrides"/>
    <property type="evidence" value="ECO:0007669"/>
    <property type="project" value="InterPro"/>
</dbReference>
<dbReference type="Pfam" id="PF08797">
    <property type="entry name" value="HIRAN"/>
    <property type="match status" value="1"/>
</dbReference>
<evidence type="ECO:0000256" key="2">
    <source>
        <dbReference type="ARBA" id="ARBA00022801"/>
    </source>
</evidence>
<accession>A0A554WW67</accession>
<dbReference type="InterPro" id="IPR014905">
    <property type="entry name" value="HIRAN"/>
</dbReference>
<name>A0A554WW67_9BURK</name>
<sequence>MEDFVANISAVVSPAPGCAAPSIRARLWLPGYAFAPEDRFFRLWLLLADGRVLALRLPYGAQPDDALIAPIVAALADDLRGARWEVEIAGLGPVAVLYAAPVLPLPSRTHAGFVFDADYQRFVTQLDAEVMRLLLWLERAPTPSAVAPGPGEAPHPVPFRFLVSVRNYNRLATLPPVLRERRMQALRRFPALVAPILLTFHHSPNVQGGKRHAWREKDEAMEAVIDQGRDLTGALAQHYGISRGLVRAPVNTLLWPAPSHVARRGYLAMLDALPANQRPDVVEFERWQLYLANYFALLGETERGDPLPQPPAVHRGAFRLGWTRTWETAARRYGNLHPALADCRDFLAAVRNRAAALLRRPYGPSSGRLTAGWLACHGLLGLLEASQRWHRYQPARDPRWRVPEGFRLPAILGEYTADGHSARELLTPQALAEEGAAMHHCVANYWPEVVNGDRLFALQLSDGERATAQYAVDPPYAPDEGTRYELVQLRGPFNRQVSRAMQAWAARILTELNAPQRADARAQAYDASLALNHVWRDARQEAAVLDAKTERQLAAVLAWFGTTPVPQDVILADFIAGFQYHEGPKLEDELAPGQPLDLVREPDNPHDRQAVRIDWHDHKLGYVPRRKNADIAARLARGERLQARIIAVDRAADPWARVEFVVQAATVTPEVEHATA</sequence>
<protein>
    <submittedName>
        <fullName evidence="4">HIRAN domain protein</fullName>
    </submittedName>
</protein>
<evidence type="ECO:0000256" key="1">
    <source>
        <dbReference type="ARBA" id="ARBA00022723"/>
    </source>
</evidence>
<organism evidence="4 5">
    <name type="scientific">Tepidimonas aquatica</name>
    <dbReference type="NCBI Taxonomy" id="247482"/>
    <lineage>
        <taxon>Bacteria</taxon>
        <taxon>Pseudomonadati</taxon>
        <taxon>Pseudomonadota</taxon>
        <taxon>Betaproteobacteria</taxon>
        <taxon>Burkholderiales</taxon>
        <taxon>Tepidimonas</taxon>
    </lineage>
</organism>
<gene>
    <name evidence="4" type="ORF">Taqua_00004</name>
</gene>
<keyword evidence="5" id="KW-1185">Reference proteome</keyword>
<keyword evidence="1" id="KW-0479">Metal-binding</keyword>
<dbReference type="GO" id="GO:0008270">
    <property type="term" value="F:zinc ion binding"/>
    <property type="evidence" value="ECO:0007669"/>
    <property type="project" value="InterPro"/>
</dbReference>
<dbReference type="RefSeq" id="WP_144324017.1">
    <property type="nucleotide sequence ID" value="NZ_VJNA01000001.1"/>
</dbReference>
<dbReference type="EMBL" id="VJNA01000001">
    <property type="protein sequence ID" value="TSE27811.1"/>
    <property type="molecule type" value="Genomic_DNA"/>
</dbReference>
<evidence type="ECO:0000313" key="5">
    <source>
        <dbReference type="Proteomes" id="UP000318554"/>
    </source>
</evidence>
<reference evidence="4 5" key="1">
    <citation type="submission" date="2019-07" db="EMBL/GenBank/DDBJ databases">
        <title>Tepidimonas aquatica CLN-1 draft genome.</title>
        <authorList>
            <person name="Da Costa M.S."/>
            <person name="Froufe H.J.C."/>
            <person name="Egas C."/>
            <person name="Albuquerque L."/>
        </authorList>
    </citation>
    <scope>NUCLEOTIDE SEQUENCE [LARGE SCALE GENOMIC DNA]</scope>
    <source>
        <strain evidence="4 5">CLN-1</strain>
    </source>
</reference>
<dbReference type="OrthoDB" id="9122698at2"/>
<comment type="caution">
    <text evidence="4">The sequence shown here is derived from an EMBL/GenBank/DDBJ whole genome shotgun (WGS) entry which is preliminary data.</text>
</comment>
<evidence type="ECO:0000259" key="3">
    <source>
        <dbReference type="SMART" id="SM00910"/>
    </source>
</evidence>
<evidence type="ECO:0000313" key="4">
    <source>
        <dbReference type="EMBL" id="TSE27811.1"/>
    </source>
</evidence>
<dbReference type="Proteomes" id="UP000318554">
    <property type="component" value="Unassembled WGS sequence"/>
</dbReference>
<proteinExistence type="predicted"/>
<feature type="domain" description="HIRAN" evidence="3">
    <location>
        <begin position="570"/>
        <end position="666"/>
    </location>
</feature>
<dbReference type="SMART" id="SM00910">
    <property type="entry name" value="HIRAN"/>
    <property type="match status" value="1"/>
</dbReference>